<keyword evidence="6" id="KW-1185">Reference proteome</keyword>
<keyword evidence="3 5" id="KW-0067">ATP-binding</keyword>
<dbReference type="InterPro" id="IPR003959">
    <property type="entry name" value="ATPase_AAA_core"/>
</dbReference>
<dbReference type="SMART" id="SM00382">
    <property type="entry name" value="AAA"/>
    <property type="match status" value="1"/>
</dbReference>
<dbReference type="CDD" id="cd19481">
    <property type="entry name" value="RecA-like_protease"/>
    <property type="match status" value="1"/>
</dbReference>
<accession>A0ABT0L7R3</accession>
<dbReference type="InterPro" id="IPR003593">
    <property type="entry name" value="AAA+_ATPase"/>
</dbReference>
<dbReference type="SUPFAM" id="SSF52540">
    <property type="entry name" value="P-loop containing nucleoside triphosphate hydrolases"/>
    <property type="match status" value="1"/>
</dbReference>
<dbReference type="InterPro" id="IPR027417">
    <property type="entry name" value="P-loop_NTPase"/>
</dbReference>
<evidence type="ECO:0000313" key="5">
    <source>
        <dbReference type="EMBL" id="MCL1123737.1"/>
    </source>
</evidence>
<evidence type="ECO:0000256" key="1">
    <source>
        <dbReference type="ARBA" id="ARBA00006914"/>
    </source>
</evidence>
<organism evidence="5 6">
    <name type="scientific">Shewanella surugensis</name>
    <dbReference type="NCBI Taxonomy" id="212020"/>
    <lineage>
        <taxon>Bacteria</taxon>
        <taxon>Pseudomonadati</taxon>
        <taxon>Pseudomonadota</taxon>
        <taxon>Gammaproteobacteria</taxon>
        <taxon>Alteromonadales</taxon>
        <taxon>Shewanellaceae</taxon>
        <taxon>Shewanella</taxon>
    </lineage>
</organism>
<gene>
    <name evidence="5" type="ORF">L2764_04350</name>
</gene>
<evidence type="ECO:0000256" key="2">
    <source>
        <dbReference type="ARBA" id="ARBA00022741"/>
    </source>
</evidence>
<name>A0ABT0L7R3_9GAMM</name>
<protein>
    <submittedName>
        <fullName evidence="5">ATP-binding protein</fullName>
    </submittedName>
</protein>
<comment type="caution">
    <text evidence="5">The sequence shown here is derived from an EMBL/GenBank/DDBJ whole genome shotgun (WGS) entry which is preliminary data.</text>
</comment>
<reference evidence="5 6" key="1">
    <citation type="submission" date="2022-01" db="EMBL/GenBank/DDBJ databases">
        <title>Whole genome-based taxonomy of the Shewanellaceae.</title>
        <authorList>
            <person name="Martin-Rodriguez A.J."/>
        </authorList>
    </citation>
    <scope>NUCLEOTIDE SEQUENCE [LARGE SCALE GENOMIC DNA]</scope>
    <source>
        <strain evidence="5 6">DSM 17177</strain>
    </source>
</reference>
<dbReference type="InterPro" id="IPR050221">
    <property type="entry name" value="26S_Proteasome_ATPase"/>
</dbReference>
<dbReference type="EMBL" id="JAKIKS010000011">
    <property type="protein sequence ID" value="MCL1123737.1"/>
    <property type="molecule type" value="Genomic_DNA"/>
</dbReference>
<dbReference type="Proteomes" id="UP001203423">
    <property type="component" value="Unassembled WGS sequence"/>
</dbReference>
<dbReference type="RefSeq" id="WP_248939024.1">
    <property type="nucleotide sequence ID" value="NZ_JAKIKS010000011.1"/>
</dbReference>
<keyword evidence="2" id="KW-0547">Nucleotide-binding</keyword>
<dbReference type="GO" id="GO:0005524">
    <property type="term" value="F:ATP binding"/>
    <property type="evidence" value="ECO:0007669"/>
    <property type="project" value="UniProtKB-KW"/>
</dbReference>
<comment type="similarity">
    <text evidence="1">Belongs to the AAA ATPase family.</text>
</comment>
<feature type="domain" description="AAA+ ATPase" evidence="4">
    <location>
        <begin position="263"/>
        <end position="391"/>
    </location>
</feature>
<evidence type="ECO:0000256" key="3">
    <source>
        <dbReference type="ARBA" id="ARBA00022840"/>
    </source>
</evidence>
<dbReference type="PANTHER" id="PTHR23073">
    <property type="entry name" value="26S PROTEASOME REGULATORY SUBUNIT"/>
    <property type="match status" value="1"/>
</dbReference>
<dbReference type="Pfam" id="PF00004">
    <property type="entry name" value="AAA"/>
    <property type="match status" value="1"/>
</dbReference>
<sequence length="472" mass="53761">MKIARVRPQGEGAMHTVEHALTEDEQIFDDNAACLQREIDWFSQALEIRLQQYFTSSAASSIFTSLPPPDLHLDNALYAQWAHKNKLNQDERLLLILALLPHIQPQILDTFFIHNAQCERQFTEFGGRKGQVHSGFLPTGETAMFIIAGNDLNKRLQLLSLFDSGHVFSQEQVLVFRSSSSDEPLLTCLLTVSCEFINRILRNRHDLLDYSSTFPAKRITSDLEWEDLVLPPEVVDDIEHIRMWIKHGEHILSQWSVGKSLKPGYRSLFYGPPGTGKTLTATLIGSELNMAVYRVDLSSLISKYIGETEKNLAHLFDQAETKNWILFFDEADALFSTRTQSSSANDRHSNQQIAYLLQRIEDFPGVVILASNLRANIDPAFSRRFQSLIYFPMPNATLRLQLWLQILSGHYADEEQDKLIELAEKYEISGGAITNVVRFAAMSALQSEREIIEHQDLIKGVMKELRKEGRTI</sequence>
<evidence type="ECO:0000259" key="4">
    <source>
        <dbReference type="SMART" id="SM00382"/>
    </source>
</evidence>
<evidence type="ECO:0000313" key="6">
    <source>
        <dbReference type="Proteomes" id="UP001203423"/>
    </source>
</evidence>
<dbReference type="Gene3D" id="3.40.50.300">
    <property type="entry name" value="P-loop containing nucleotide triphosphate hydrolases"/>
    <property type="match status" value="1"/>
</dbReference>
<proteinExistence type="inferred from homology"/>